<evidence type="ECO:0000313" key="2">
    <source>
        <dbReference type="Proteomes" id="UP001634007"/>
    </source>
</evidence>
<name>A0ABD3KAA1_EUCGL</name>
<sequence length="100" mass="11416">MEEEQNLIEHCSHKHPLILCDLQGFDKKVNCYGWNNPFLASPSTTYACKACSSYLHKSCSELPTQLKHPYHPPHTLPSACTEATQLHFLSLCHPWLQLLL</sequence>
<keyword evidence="2" id="KW-1185">Reference proteome</keyword>
<proteinExistence type="predicted"/>
<comment type="caution">
    <text evidence="1">The sequence shown here is derived from an EMBL/GenBank/DDBJ whole genome shotgun (WGS) entry which is preliminary data.</text>
</comment>
<protein>
    <recommendedName>
        <fullName evidence="3">DC1 domain-containing protein</fullName>
    </recommendedName>
</protein>
<dbReference type="PANTHER" id="PTHR46288">
    <property type="entry name" value="PHORBOL-ESTER/DAG-TYPE DOMAIN-CONTAINING PROTEIN"/>
    <property type="match status" value="1"/>
</dbReference>
<dbReference type="PANTHER" id="PTHR46288:SF27">
    <property type="entry name" value="CYSTEINE_HISTIDINE-RICH C1 DOMAIN FAMILY PROTEIN"/>
    <property type="match status" value="1"/>
</dbReference>
<evidence type="ECO:0000313" key="1">
    <source>
        <dbReference type="EMBL" id="KAL3736955.1"/>
    </source>
</evidence>
<dbReference type="EMBL" id="JBJKBG010000006">
    <property type="protein sequence ID" value="KAL3736955.1"/>
    <property type="molecule type" value="Genomic_DNA"/>
</dbReference>
<dbReference type="Proteomes" id="UP001634007">
    <property type="component" value="Unassembled WGS sequence"/>
</dbReference>
<dbReference type="SUPFAM" id="SSF57889">
    <property type="entry name" value="Cysteine-rich domain"/>
    <property type="match status" value="1"/>
</dbReference>
<dbReference type="AlphaFoldDB" id="A0ABD3KAA1"/>
<accession>A0ABD3KAA1</accession>
<dbReference type="InterPro" id="IPR046349">
    <property type="entry name" value="C1-like_sf"/>
</dbReference>
<organism evidence="1 2">
    <name type="scientific">Eucalyptus globulus</name>
    <name type="common">Tasmanian blue gum</name>
    <dbReference type="NCBI Taxonomy" id="34317"/>
    <lineage>
        <taxon>Eukaryota</taxon>
        <taxon>Viridiplantae</taxon>
        <taxon>Streptophyta</taxon>
        <taxon>Embryophyta</taxon>
        <taxon>Tracheophyta</taxon>
        <taxon>Spermatophyta</taxon>
        <taxon>Magnoliopsida</taxon>
        <taxon>eudicotyledons</taxon>
        <taxon>Gunneridae</taxon>
        <taxon>Pentapetalae</taxon>
        <taxon>rosids</taxon>
        <taxon>malvids</taxon>
        <taxon>Myrtales</taxon>
        <taxon>Myrtaceae</taxon>
        <taxon>Myrtoideae</taxon>
        <taxon>Eucalypteae</taxon>
        <taxon>Eucalyptus</taxon>
    </lineage>
</organism>
<gene>
    <name evidence="1" type="ORF">ACJRO7_025826</name>
</gene>
<reference evidence="1 2" key="1">
    <citation type="submission" date="2024-11" db="EMBL/GenBank/DDBJ databases">
        <title>Chromosome-level genome assembly of Eucalyptus globulus Labill. provides insights into its genome evolution.</title>
        <authorList>
            <person name="Li X."/>
        </authorList>
    </citation>
    <scope>NUCLEOTIDE SEQUENCE [LARGE SCALE GENOMIC DNA]</scope>
    <source>
        <strain evidence="1">CL2024</strain>
        <tissue evidence="1">Fresh tender leaves</tissue>
    </source>
</reference>
<evidence type="ECO:0008006" key="3">
    <source>
        <dbReference type="Google" id="ProtNLM"/>
    </source>
</evidence>